<dbReference type="EMBL" id="JARKIF010000047">
    <property type="protein sequence ID" value="KAJ7607974.1"/>
    <property type="molecule type" value="Genomic_DNA"/>
</dbReference>
<dbReference type="Proteomes" id="UP001221142">
    <property type="component" value="Unassembled WGS sequence"/>
</dbReference>
<organism evidence="1 2">
    <name type="scientific">Roridomyces roridus</name>
    <dbReference type="NCBI Taxonomy" id="1738132"/>
    <lineage>
        <taxon>Eukaryota</taxon>
        <taxon>Fungi</taxon>
        <taxon>Dikarya</taxon>
        <taxon>Basidiomycota</taxon>
        <taxon>Agaricomycotina</taxon>
        <taxon>Agaricomycetes</taxon>
        <taxon>Agaricomycetidae</taxon>
        <taxon>Agaricales</taxon>
        <taxon>Marasmiineae</taxon>
        <taxon>Mycenaceae</taxon>
        <taxon>Roridomyces</taxon>
    </lineage>
</organism>
<reference evidence="1" key="1">
    <citation type="submission" date="2023-03" db="EMBL/GenBank/DDBJ databases">
        <title>Massive genome expansion in bonnet fungi (Mycena s.s.) driven by repeated elements and novel gene families across ecological guilds.</title>
        <authorList>
            <consortium name="Lawrence Berkeley National Laboratory"/>
            <person name="Harder C.B."/>
            <person name="Miyauchi S."/>
            <person name="Viragh M."/>
            <person name="Kuo A."/>
            <person name="Thoen E."/>
            <person name="Andreopoulos B."/>
            <person name="Lu D."/>
            <person name="Skrede I."/>
            <person name="Drula E."/>
            <person name="Henrissat B."/>
            <person name="Morin E."/>
            <person name="Kohler A."/>
            <person name="Barry K."/>
            <person name="LaButti K."/>
            <person name="Morin E."/>
            <person name="Salamov A."/>
            <person name="Lipzen A."/>
            <person name="Mereny Z."/>
            <person name="Hegedus B."/>
            <person name="Baldrian P."/>
            <person name="Stursova M."/>
            <person name="Weitz H."/>
            <person name="Taylor A."/>
            <person name="Grigoriev I.V."/>
            <person name="Nagy L.G."/>
            <person name="Martin F."/>
            <person name="Kauserud H."/>
        </authorList>
    </citation>
    <scope>NUCLEOTIDE SEQUENCE</scope>
    <source>
        <strain evidence="1">9284</strain>
    </source>
</reference>
<proteinExistence type="predicted"/>
<accession>A0AAD7FAY2</accession>
<keyword evidence="2" id="KW-1185">Reference proteome</keyword>
<comment type="caution">
    <text evidence="1">The sequence shown here is derived from an EMBL/GenBank/DDBJ whole genome shotgun (WGS) entry which is preliminary data.</text>
</comment>
<dbReference type="AlphaFoldDB" id="A0AAD7FAY2"/>
<evidence type="ECO:0000313" key="1">
    <source>
        <dbReference type="EMBL" id="KAJ7607974.1"/>
    </source>
</evidence>
<name>A0AAD7FAY2_9AGAR</name>
<evidence type="ECO:0000313" key="2">
    <source>
        <dbReference type="Proteomes" id="UP001221142"/>
    </source>
</evidence>
<gene>
    <name evidence="1" type="ORF">FB45DRAFT_947408</name>
</gene>
<sequence>MPIPPTAIASNVTHLSAPPAYIPHLLAIAPNVERIFIMFPLFLLHRRKFDYSSYRSAVDAIAQHPGSTPLILSLHFDFTLGSLPWQTTILDSDAPEPHLHRVTHLILRNRNFTPLSRDSTTTDALSAWLGRFPSLQKLSFPNDVFKDMPSDECGEYAQSVTALSASLDPWDVKFDISYDDLML</sequence>
<protein>
    <submittedName>
        <fullName evidence="1">Uncharacterized protein</fullName>
    </submittedName>
</protein>